<gene>
    <name evidence="3" type="primary">mug165</name>
    <name evidence="2" type="ORF">SJAG_01513</name>
</gene>
<dbReference type="JaponicusDB" id="SJAG_01513">
    <property type="gene designation" value="mug165"/>
</dbReference>
<protein>
    <submittedName>
        <fullName evidence="2">Uncharacterized protein</fullName>
    </submittedName>
</protein>
<evidence type="ECO:0000256" key="1">
    <source>
        <dbReference type="SAM" id="MobiDB-lite"/>
    </source>
</evidence>
<organism evidence="2 4">
    <name type="scientific">Schizosaccharomyces japonicus (strain yFS275 / FY16936)</name>
    <name type="common">Fission yeast</name>
    <dbReference type="NCBI Taxonomy" id="402676"/>
    <lineage>
        <taxon>Eukaryota</taxon>
        <taxon>Fungi</taxon>
        <taxon>Dikarya</taxon>
        <taxon>Ascomycota</taxon>
        <taxon>Taphrinomycotina</taxon>
        <taxon>Schizosaccharomycetes</taxon>
        <taxon>Schizosaccharomycetales</taxon>
        <taxon>Schizosaccharomycetaceae</taxon>
        <taxon>Schizosaccharomyces</taxon>
    </lineage>
</organism>
<sequence length="246" mass="28154">MNNSPGNKTPEPVRRRRGRPKKSESRSNVPAQLSKKSAAVSNESEAKARVNELRSRYHKLHQALSELYIVQMERVERLILNDTHHVLTTEIDSYNQVRQFKLVLSERRAHYRREQLARQNAFREKSIEYSFRRYQCMLRRLLLQHTASSLQSLVESRAAPKALQLYETSVKDESENNNMDEKNSVLPPTTTKEEETEEITKGGPAPTIPAGPPSGSLTSLSQSPARLPSIHQLQQSIEPVRYVNPM</sequence>
<feature type="compositionally biased region" description="Polar residues" evidence="1">
    <location>
        <begin position="26"/>
        <end position="43"/>
    </location>
</feature>
<accession>B6JY54</accession>
<dbReference type="Proteomes" id="UP000001744">
    <property type="component" value="Unassembled WGS sequence"/>
</dbReference>
<evidence type="ECO:0000313" key="2">
    <source>
        <dbReference type="EMBL" id="EEB06472.1"/>
    </source>
</evidence>
<reference evidence="2 4" key="1">
    <citation type="journal article" date="2011" name="Science">
        <title>Comparative functional genomics of the fission yeasts.</title>
        <authorList>
            <person name="Rhind N."/>
            <person name="Chen Z."/>
            <person name="Yassour M."/>
            <person name="Thompson D.A."/>
            <person name="Haas B.J."/>
            <person name="Habib N."/>
            <person name="Wapinski I."/>
            <person name="Roy S."/>
            <person name="Lin M.F."/>
            <person name="Heiman D.I."/>
            <person name="Young S.K."/>
            <person name="Furuya K."/>
            <person name="Guo Y."/>
            <person name="Pidoux A."/>
            <person name="Chen H.M."/>
            <person name="Robbertse B."/>
            <person name="Goldberg J.M."/>
            <person name="Aoki K."/>
            <person name="Bayne E.H."/>
            <person name="Berlin A.M."/>
            <person name="Desjardins C.A."/>
            <person name="Dobbs E."/>
            <person name="Dukaj L."/>
            <person name="Fan L."/>
            <person name="FitzGerald M.G."/>
            <person name="French C."/>
            <person name="Gujja S."/>
            <person name="Hansen K."/>
            <person name="Keifenheim D."/>
            <person name="Levin J.Z."/>
            <person name="Mosher R.A."/>
            <person name="Mueller C.A."/>
            <person name="Pfiffner J."/>
            <person name="Priest M."/>
            <person name="Russ C."/>
            <person name="Smialowska A."/>
            <person name="Swoboda P."/>
            <person name="Sykes S.M."/>
            <person name="Vaughn M."/>
            <person name="Vengrova S."/>
            <person name="Yoder R."/>
            <person name="Zeng Q."/>
            <person name="Allshire R."/>
            <person name="Baulcombe D."/>
            <person name="Birren B.W."/>
            <person name="Brown W."/>
            <person name="Ekwall K."/>
            <person name="Kellis M."/>
            <person name="Leatherwood J."/>
            <person name="Levin H."/>
            <person name="Margalit H."/>
            <person name="Martienssen R."/>
            <person name="Nieduszynski C.A."/>
            <person name="Spatafora J.W."/>
            <person name="Friedman N."/>
            <person name="Dalgaard J.Z."/>
            <person name="Baumann P."/>
            <person name="Niki H."/>
            <person name="Regev A."/>
            <person name="Nusbaum C."/>
        </authorList>
    </citation>
    <scope>NUCLEOTIDE SEQUENCE [LARGE SCALE GENOMIC DNA]</scope>
    <source>
        <strain evidence="4">yFS275 / FY16936</strain>
    </source>
</reference>
<dbReference type="HOGENOM" id="CLU_1129635_0_0_1"/>
<evidence type="ECO:0000313" key="3">
    <source>
        <dbReference type="JaponicusDB" id="SJAG_01513"/>
    </source>
</evidence>
<feature type="region of interest" description="Disordered" evidence="1">
    <location>
        <begin position="169"/>
        <end position="231"/>
    </location>
</feature>
<dbReference type="RefSeq" id="XP_002172765.1">
    <property type="nucleotide sequence ID" value="XM_002172729.2"/>
</dbReference>
<proteinExistence type="predicted"/>
<evidence type="ECO:0000313" key="4">
    <source>
        <dbReference type="Proteomes" id="UP000001744"/>
    </source>
</evidence>
<dbReference type="GeneID" id="7048698"/>
<dbReference type="EMBL" id="KE651168">
    <property type="protein sequence ID" value="EEB06472.1"/>
    <property type="molecule type" value="Genomic_DNA"/>
</dbReference>
<dbReference type="VEuPathDB" id="FungiDB:SJAG_01513"/>
<feature type="compositionally biased region" description="Basic and acidic residues" evidence="1">
    <location>
        <begin position="169"/>
        <end position="183"/>
    </location>
</feature>
<dbReference type="AlphaFoldDB" id="B6JY54"/>
<name>B6JY54_SCHJY</name>
<feature type="region of interest" description="Disordered" evidence="1">
    <location>
        <begin position="1"/>
        <end position="44"/>
    </location>
</feature>
<keyword evidence="4" id="KW-1185">Reference proteome</keyword>